<dbReference type="NCBIfam" id="TIGR00254">
    <property type="entry name" value="GGDEF"/>
    <property type="match status" value="1"/>
</dbReference>
<feature type="domain" description="EAL" evidence="3">
    <location>
        <begin position="575"/>
        <end position="829"/>
    </location>
</feature>
<organism evidence="5 6">
    <name type="scientific">Schinkia azotoformans MEV2011</name>
    <dbReference type="NCBI Taxonomy" id="1348973"/>
    <lineage>
        <taxon>Bacteria</taxon>
        <taxon>Bacillati</taxon>
        <taxon>Bacillota</taxon>
        <taxon>Bacilli</taxon>
        <taxon>Bacillales</taxon>
        <taxon>Bacillaceae</taxon>
        <taxon>Calidifontibacillus/Schinkia group</taxon>
        <taxon>Schinkia</taxon>
    </lineage>
</organism>
<feature type="domain" description="GGDEF" evidence="4">
    <location>
        <begin position="433"/>
        <end position="566"/>
    </location>
</feature>
<dbReference type="RefSeq" id="WP_051678002.1">
    <property type="nucleotide sequence ID" value="NZ_JJRY01000001.1"/>
</dbReference>
<name>A0A072NTK2_SCHAZ</name>
<dbReference type="Proteomes" id="UP000027936">
    <property type="component" value="Unassembled WGS sequence"/>
</dbReference>
<feature type="domain" description="PAS" evidence="1">
    <location>
        <begin position="169"/>
        <end position="218"/>
    </location>
</feature>
<dbReference type="OrthoDB" id="9759607at2"/>
<dbReference type="InterPro" id="IPR043128">
    <property type="entry name" value="Rev_trsase/Diguanyl_cyclase"/>
</dbReference>
<feature type="domain" description="PAC" evidence="2">
    <location>
        <begin position="98"/>
        <end position="151"/>
    </location>
</feature>
<dbReference type="InterPro" id="IPR029787">
    <property type="entry name" value="Nucleotide_cyclase"/>
</dbReference>
<gene>
    <name evidence="5" type="ORF">M670_00212</name>
</gene>
<dbReference type="EMBL" id="JJRY01000001">
    <property type="protein sequence ID" value="KEF40193.1"/>
    <property type="molecule type" value="Genomic_DNA"/>
</dbReference>
<feature type="domain" description="PAS" evidence="1">
    <location>
        <begin position="274"/>
        <end position="347"/>
    </location>
</feature>
<dbReference type="InterPro" id="IPR001633">
    <property type="entry name" value="EAL_dom"/>
</dbReference>
<dbReference type="PROSITE" id="PS50112">
    <property type="entry name" value="PAS"/>
    <property type="match status" value="3"/>
</dbReference>
<accession>A0A072NTK2</accession>
<dbReference type="SUPFAM" id="SSF55073">
    <property type="entry name" value="Nucleotide cyclase"/>
    <property type="match status" value="1"/>
</dbReference>
<dbReference type="SUPFAM" id="SSF141868">
    <property type="entry name" value="EAL domain-like"/>
    <property type="match status" value="1"/>
</dbReference>
<protein>
    <submittedName>
        <fullName evidence="5">PAS domain S-box/diguanylate cyclase (GGDEF) domain-containing protein</fullName>
    </submittedName>
</protein>
<dbReference type="NCBIfam" id="TIGR00229">
    <property type="entry name" value="sensory_box"/>
    <property type="match status" value="2"/>
</dbReference>
<evidence type="ECO:0000313" key="5">
    <source>
        <dbReference type="EMBL" id="KEF40193.1"/>
    </source>
</evidence>
<comment type="caution">
    <text evidence="5">The sequence shown here is derived from an EMBL/GenBank/DDBJ whole genome shotgun (WGS) entry which is preliminary data.</text>
</comment>
<dbReference type="GO" id="GO:0035438">
    <property type="term" value="F:cyclic-di-GMP binding"/>
    <property type="evidence" value="ECO:0007669"/>
    <property type="project" value="InterPro"/>
</dbReference>
<dbReference type="Pfam" id="PF08447">
    <property type="entry name" value="PAS_3"/>
    <property type="match status" value="2"/>
</dbReference>
<dbReference type="InterPro" id="IPR035919">
    <property type="entry name" value="EAL_sf"/>
</dbReference>
<dbReference type="AlphaFoldDB" id="A0A072NTK2"/>
<feature type="domain" description="PAC" evidence="2">
    <location>
        <begin position="349"/>
        <end position="401"/>
    </location>
</feature>
<feature type="domain" description="PAC" evidence="2">
    <location>
        <begin position="221"/>
        <end position="273"/>
    </location>
</feature>
<dbReference type="InterPro" id="IPR000014">
    <property type="entry name" value="PAS"/>
</dbReference>
<evidence type="ECO:0000259" key="2">
    <source>
        <dbReference type="PROSITE" id="PS50113"/>
    </source>
</evidence>
<dbReference type="InterPro" id="IPR035965">
    <property type="entry name" value="PAS-like_dom_sf"/>
</dbReference>
<dbReference type="SUPFAM" id="SSF141371">
    <property type="entry name" value="PilZ domain-like"/>
    <property type="match status" value="1"/>
</dbReference>
<dbReference type="Gene3D" id="3.20.20.450">
    <property type="entry name" value="EAL domain"/>
    <property type="match status" value="1"/>
</dbReference>
<dbReference type="PATRIC" id="fig|1348973.3.peg.202"/>
<dbReference type="InterPro" id="IPR013655">
    <property type="entry name" value="PAS_fold_3"/>
</dbReference>
<dbReference type="InterPro" id="IPR001610">
    <property type="entry name" value="PAC"/>
</dbReference>
<dbReference type="Gene3D" id="2.10.70.100">
    <property type="match status" value="1"/>
</dbReference>
<dbReference type="PROSITE" id="PS50883">
    <property type="entry name" value="EAL"/>
    <property type="match status" value="1"/>
</dbReference>
<dbReference type="InterPro" id="IPR052155">
    <property type="entry name" value="Biofilm_reg_signaling"/>
</dbReference>
<dbReference type="PANTHER" id="PTHR44757:SF2">
    <property type="entry name" value="BIOFILM ARCHITECTURE MAINTENANCE PROTEIN MBAA"/>
    <property type="match status" value="1"/>
</dbReference>
<dbReference type="SMART" id="SM00091">
    <property type="entry name" value="PAS"/>
    <property type="match status" value="3"/>
</dbReference>
<dbReference type="Gene3D" id="3.30.70.270">
    <property type="match status" value="1"/>
</dbReference>
<dbReference type="Pfam" id="PF00563">
    <property type="entry name" value="EAL"/>
    <property type="match status" value="1"/>
</dbReference>
<evidence type="ECO:0000259" key="4">
    <source>
        <dbReference type="PROSITE" id="PS50887"/>
    </source>
</evidence>
<dbReference type="InterPro" id="IPR009875">
    <property type="entry name" value="PilZ_domain"/>
</dbReference>
<reference evidence="5 6" key="1">
    <citation type="submission" date="2014-04" db="EMBL/GenBank/DDBJ databases">
        <title>Draft genome sequence of Bacillus azotoformans MEV2011, a (co-) denitrifying strain unable to grow in the presence of oxygen.</title>
        <authorList>
            <person name="Nielsen M."/>
            <person name="Schreiber L."/>
            <person name="Finster K."/>
            <person name="Schramm A."/>
        </authorList>
    </citation>
    <scope>NUCLEOTIDE SEQUENCE [LARGE SCALE GENOMIC DNA]</scope>
    <source>
        <strain evidence="5 6">MEV2011</strain>
    </source>
</reference>
<evidence type="ECO:0000259" key="1">
    <source>
        <dbReference type="PROSITE" id="PS50112"/>
    </source>
</evidence>
<dbReference type="InterPro" id="IPR000160">
    <property type="entry name" value="GGDEF_dom"/>
</dbReference>
<dbReference type="PROSITE" id="PS50887">
    <property type="entry name" value="GGDEF"/>
    <property type="match status" value="1"/>
</dbReference>
<dbReference type="CDD" id="cd00130">
    <property type="entry name" value="PAS"/>
    <property type="match status" value="3"/>
</dbReference>
<dbReference type="PROSITE" id="PS50113">
    <property type="entry name" value="PAC"/>
    <property type="match status" value="3"/>
</dbReference>
<dbReference type="Gene3D" id="3.30.450.20">
    <property type="entry name" value="PAS domain"/>
    <property type="match status" value="3"/>
</dbReference>
<sequence>MKIKKFISRFKKIESQEQNHPLDPITCLGCELYPALFNQHPDGVVLFNTDGKVIDCNEKVMTIFGYSLEELQQDFFRYVDDDYVKIVLRNFKKALKGETREYTTVRIKKDGTRFYVQNVLSPIIMGQSVQGIVGIFRDHNEFATIKDHLNRAQQIASIGSWDYFPEEDIVFWSDEVYSLFGIKEKSSFVPTVGKLMNMVHSEDRERFKTTIDNALLKGIGYETEIRIIQIGGKICTCYVKSECFVNRMGKVTKLTGVMQDVTEKKEIKDQIQQRETQMLNLVQSVDAAVWSYDIKNKKILFCSDAVYKIFGRSSEEFVKNVDYWKSSIHPEDVKTVKQVQHLLNKGEKLNHEYRIIDSSGKIRWVEDRTIPTLDEEGNLIRLDGLIIDITDRKNYEVQLDHIASHDFLTGLPNRRKFESEFVKAVEMAKRDNRMLSLLIIDLDRFKNVNDALGHAVGDKLLIEVSKRISQVCGNSSFLARMGGDEFAVIIEDITGMDVSIGLSQRIIKKFKEPFFIDDFELYITTSIGITFAPFNGDDAQTLLKNADIAMRRAKEAGRNDYYVYTPSMNIETFKKYSLEKGLYNALKNNEFYLEYQPKVNPKTGRMEGAEALIRWKHPEWGIVSPGEFIPLAEESNFILNIGDWVVEQVCQTLKEWQEKGLKLVPISVNVSYKRFTKTDFLKSIVTIVKKTGIHPSFLEFEITERSMIQNEEVVRSVMAKMQALGFKFSLDDFGTGQSSLSNLSTFEIDCIKIDRSFTQNIGGNKRIESIISSMILLAKDMGMVIVAEGVETEEQLQFLQDRNCHLIQGYLYSRPVGAKQFEQLLQYPVIRSSKKQTERRQAIVERRKHYPIEFPKPMIGEMTITKIKDQYVNMGYSKILIQNISKGGLAFLSQINLPLNEEITLKFTIRISEHTLTLLGLIAWKKEENNIYRYGVKFLSPKKELEYLILLLSQIKDDLERP</sequence>
<dbReference type="Pfam" id="PF00990">
    <property type="entry name" value="GGDEF"/>
    <property type="match status" value="1"/>
</dbReference>
<dbReference type="SMART" id="SM00267">
    <property type="entry name" value="GGDEF"/>
    <property type="match status" value="1"/>
</dbReference>
<feature type="domain" description="PAS" evidence="1">
    <location>
        <begin position="36"/>
        <end position="98"/>
    </location>
</feature>
<dbReference type="Gene3D" id="2.40.10.220">
    <property type="entry name" value="predicted glycosyltransferase like domains"/>
    <property type="match status" value="1"/>
</dbReference>
<dbReference type="SUPFAM" id="SSF55785">
    <property type="entry name" value="PYP-like sensor domain (PAS domain)"/>
    <property type="match status" value="3"/>
</dbReference>
<dbReference type="SMART" id="SM00086">
    <property type="entry name" value="PAC"/>
    <property type="match status" value="3"/>
</dbReference>
<dbReference type="InterPro" id="IPR000700">
    <property type="entry name" value="PAS-assoc_C"/>
</dbReference>
<dbReference type="SMART" id="SM00052">
    <property type="entry name" value="EAL"/>
    <property type="match status" value="1"/>
</dbReference>
<dbReference type="Pfam" id="PF13426">
    <property type="entry name" value="PAS_9"/>
    <property type="match status" value="1"/>
</dbReference>
<evidence type="ECO:0000259" key="3">
    <source>
        <dbReference type="PROSITE" id="PS50883"/>
    </source>
</evidence>
<dbReference type="PANTHER" id="PTHR44757">
    <property type="entry name" value="DIGUANYLATE CYCLASE DGCP"/>
    <property type="match status" value="1"/>
</dbReference>
<evidence type="ECO:0000313" key="6">
    <source>
        <dbReference type="Proteomes" id="UP000027936"/>
    </source>
</evidence>
<proteinExistence type="predicted"/>
<dbReference type="CDD" id="cd01948">
    <property type="entry name" value="EAL"/>
    <property type="match status" value="1"/>
</dbReference>
<dbReference type="Pfam" id="PF07238">
    <property type="entry name" value="PilZ"/>
    <property type="match status" value="1"/>
</dbReference>
<dbReference type="CDD" id="cd01949">
    <property type="entry name" value="GGDEF"/>
    <property type="match status" value="1"/>
</dbReference>